<reference evidence="4 5" key="1">
    <citation type="submission" date="2020-02" db="EMBL/GenBank/DDBJ databases">
        <authorList>
            <person name="Babadi Z.K."/>
            <person name="Risdian C."/>
            <person name="Ebrahimipour G.H."/>
            <person name="Wink J."/>
        </authorList>
    </citation>
    <scope>NUCLEOTIDE SEQUENCE [LARGE SCALE GENOMIC DNA]</scope>
    <source>
        <strain evidence="4 5">ZKHCc1 1396</strain>
    </source>
</reference>
<evidence type="ECO:0000256" key="2">
    <source>
        <dbReference type="ARBA" id="ARBA00022553"/>
    </source>
</evidence>
<keyword evidence="1" id="KW-0596">Phosphopantetheine</keyword>
<dbReference type="Proteomes" id="UP001516472">
    <property type="component" value="Unassembled WGS sequence"/>
</dbReference>
<evidence type="ECO:0000256" key="1">
    <source>
        <dbReference type="ARBA" id="ARBA00022450"/>
    </source>
</evidence>
<feature type="non-terminal residue" evidence="4">
    <location>
        <position position="177"/>
    </location>
</feature>
<dbReference type="Pfam" id="PF00501">
    <property type="entry name" value="AMP-binding"/>
    <property type="match status" value="1"/>
</dbReference>
<evidence type="ECO:0000259" key="3">
    <source>
        <dbReference type="Pfam" id="PF00501"/>
    </source>
</evidence>
<proteinExistence type="predicted"/>
<feature type="domain" description="AMP-dependent synthetase/ligase" evidence="3">
    <location>
        <begin position="2"/>
        <end position="177"/>
    </location>
</feature>
<dbReference type="InterPro" id="IPR042099">
    <property type="entry name" value="ANL_N_sf"/>
</dbReference>
<keyword evidence="5" id="KW-1185">Reference proteome</keyword>
<evidence type="ECO:0000313" key="4">
    <source>
        <dbReference type="EMBL" id="MBE4753791.1"/>
    </source>
</evidence>
<keyword evidence="2" id="KW-0597">Phosphoprotein</keyword>
<dbReference type="PANTHER" id="PTHR44845:SF6">
    <property type="entry name" value="BETA-ALANINE-ACTIVATING ENZYME"/>
    <property type="match status" value="1"/>
</dbReference>
<dbReference type="PANTHER" id="PTHR44845">
    <property type="entry name" value="CARRIER DOMAIN-CONTAINING PROTEIN"/>
    <property type="match status" value="1"/>
</dbReference>
<dbReference type="InterPro" id="IPR000873">
    <property type="entry name" value="AMP-dep_synth/lig_dom"/>
</dbReference>
<organism evidence="4 5">
    <name type="scientific">Corallococcus soli</name>
    <dbReference type="NCBI Taxonomy" id="2710757"/>
    <lineage>
        <taxon>Bacteria</taxon>
        <taxon>Pseudomonadati</taxon>
        <taxon>Myxococcota</taxon>
        <taxon>Myxococcia</taxon>
        <taxon>Myxococcales</taxon>
        <taxon>Cystobacterineae</taxon>
        <taxon>Myxococcaceae</taxon>
        <taxon>Corallococcus</taxon>
    </lineage>
</organism>
<name>A0ABR9Q0T7_9BACT</name>
<gene>
    <name evidence="4" type="ORF">G4177_37190</name>
</gene>
<accession>A0ABR9Q0T7</accession>
<dbReference type="Gene3D" id="3.40.50.12780">
    <property type="entry name" value="N-terminal domain of ligase-like"/>
    <property type="match status" value="1"/>
</dbReference>
<dbReference type="SUPFAM" id="SSF56801">
    <property type="entry name" value="Acetyl-CoA synthetase-like"/>
    <property type="match status" value="1"/>
</dbReference>
<sequence length="177" mass="18340">MKAIAEDASLRVVVTQRAYAQDVAGLGCTTVVVEDVEEAGGSTERVASGVRGENAVYAIFTSGSTGRPKGVVVEHRQLGNYVASIQGRLKLTEGMSFASVTTLAADLGHTAVFPMLCGGGTLHLVGKDVASDAEALGAYMQTHRVEGLKVVPSHLRALLSGPNAKQVLPLKRLVVGG</sequence>
<dbReference type="EMBL" id="JAAIYO010000061">
    <property type="protein sequence ID" value="MBE4753791.1"/>
    <property type="molecule type" value="Genomic_DNA"/>
</dbReference>
<comment type="caution">
    <text evidence="4">The sequence shown here is derived from an EMBL/GenBank/DDBJ whole genome shotgun (WGS) entry which is preliminary data.</text>
</comment>
<protein>
    <submittedName>
        <fullName evidence="4">AMP-binding protein</fullName>
    </submittedName>
</protein>
<evidence type="ECO:0000313" key="5">
    <source>
        <dbReference type="Proteomes" id="UP001516472"/>
    </source>
</evidence>